<sequence>MNKPMIFSILILLTPAVFADNTPGSSYVIDGTVAAIRMSDQGCRISFSEKTVPRENRVWHFSNTPMICNLAKTAYILRETVRVNVDVDQNKEYVNTISSIIIGDTNSKWLPNSL</sequence>
<evidence type="ECO:0000256" key="1">
    <source>
        <dbReference type="SAM" id="SignalP"/>
    </source>
</evidence>
<dbReference type="OrthoDB" id="9884530at2"/>
<evidence type="ECO:0000313" key="3">
    <source>
        <dbReference type="Proteomes" id="UP000255169"/>
    </source>
</evidence>
<feature type="signal peptide" evidence="1">
    <location>
        <begin position="1"/>
        <end position="19"/>
    </location>
</feature>
<feature type="chain" id="PRO_5016623993" evidence="1">
    <location>
        <begin position="20"/>
        <end position="114"/>
    </location>
</feature>
<dbReference type="EMBL" id="UHJG01000001">
    <property type="protein sequence ID" value="SUQ01521.1"/>
    <property type="molecule type" value="Genomic_DNA"/>
</dbReference>
<dbReference type="GeneID" id="66880444"/>
<organism evidence="2 3">
    <name type="scientific">Yersinia ruckeri</name>
    <dbReference type="NCBI Taxonomy" id="29486"/>
    <lineage>
        <taxon>Bacteria</taxon>
        <taxon>Pseudomonadati</taxon>
        <taxon>Pseudomonadota</taxon>
        <taxon>Gammaproteobacteria</taxon>
        <taxon>Enterobacterales</taxon>
        <taxon>Yersiniaceae</taxon>
        <taxon>Yersinia</taxon>
    </lineage>
</organism>
<dbReference type="Proteomes" id="UP000255169">
    <property type="component" value="Unassembled WGS sequence"/>
</dbReference>
<dbReference type="AlphaFoldDB" id="A0A380QSB6"/>
<gene>
    <name evidence="2" type="ORF">NCTC10476_02882</name>
</gene>
<name>A0A380QSB6_YERRU</name>
<accession>A0A380QSB6</accession>
<proteinExistence type="predicted"/>
<keyword evidence="1" id="KW-0732">Signal</keyword>
<reference evidence="2 3" key="1">
    <citation type="submission" date="2018-06" db="EMBL/GenBank/DDBJ databases">
        <authorList>
            <consortium name="Pathogen Informatics"/>
            <person name="Doyle S."/>
        </authorList>
    </citation>
    <scope>NUCLEOTIDE SEQUENCE [LARGE SCALE GENOMIC DNA]</scope>
    <source>
        <strain evidence="2 3">NCTC10476</strain>
    </source>
</reference>
<protein>
    <submittedName>
        <fullName evidence="2">Uncharacterized protein</fullName>
    </submittedName>
</protein>
<dbReference type="RefSeq" id="WP_131474311.1">
    <property type="nucleotide sequence ID" value="NZ_CABIHR010000005.1"/>
</dbReference>
<evidence type="ECO:0000313" key="2">
    <source>
        <dbReference type="EMBL" id="SUQ01521.1"/>
    </source>
</evidence>
<keyword evidence="3" id="KW-1185">Reference proteome</keyword>